<sequence length="186" mass="20530">MLTSGPSPVLAPETFVAQPAPGRACGACTLCCKVYDVPAVESVAGQWCRHTKAGQGCAIHATRPDHCRAFHCLWMTESWLGPEWKPDRAKMVLTLDPLSRNMNVQVDPGQANVWRREPYYGQLKRWAAASVPLRRHVLVHVNKTTTVVLPDRDVSLGVVAPDERIVSHDRMTPQGPSFDVQKVKAA</sequence>
<dbReference type="GeneID" id="90834427"/>
<evidence type="ECO:0000313" key="2">
    <source>
        <dbReference type="EMBL" id="MER2289960.1"/>
    </source>
</evidence>
<dbReference type="PANTHER" id="PTHR36931:SF1">
    <property type="entry name" value="UPF0153 PROTEIN YEIW"/>
    <property type="match status" value="1"/>
</dbReference>
<reference evidence="1" key="1">
    <citation type="submission" date="2023-07" db="EMBL/GenBank/DDBJ databases">
        <title>Genomic Encyclopedia of Type Strains, Phase IV (KMG-IV): sequencing the most valuable type-strain genomes for metagenomic binning, comparative biology and taxonomic classification.</title>
        <authorList>
            <person name="Goeker M."/>
        </authorList>
    </citation>
    <scope>NUCLEOTIDE SEQUENCE</scope>
    <source>
        <strain evidence="1">DSM 19569</strain>
    </source>
</reference>
<comment type="caution">
    <text evidence="1">The sequence shown here is derived from an EMBL/GenBank/DDBJ whole genome shotgun (WGS) entry which is preliminary data.</text>
</comment>
<gene>
    <name evidence="2" type="ORF">ABS770_16955</name>
    <name evidence="1" type="ORF">QO001_004986</name>
</gene>
<proteinExistence type="predicted"/>
<dbReference type="Proteomes" id="UP001223420">
    <property type="component" value="Unassembled WGS sequence"/>
</dbReference>
<evidence type="ECO:0000313" key="3">
    <source>
        <dbReference type="Proteomes" id="UP001223420"/>
    </source>
</evidence>
<evidence type="ECO:0000313" key="1">
    <source>
        <dbReference type="EMBL" id="MDQ0546038.1"/>
    </source>
</evidence>
<dbReference type="RefSeq" id="WP_039903197.1">
    <property type="nucleotide sequence ID" value="NZ_FOQW01000018.1"/>
</dbReference>
<accession>A0AAJ1TYI9</accession>
<name>A0AAJ1TYI9_9HYPH</name>
<dbReference type="EMBL" id="JBELQD010000018">
    <property type="protein sequence ID" value="MER2289960.1"/>
    <property type="molecule type" value="Genomic_DNA"/>
</dbReference>
<protein>
    <recommendedName>
        <fullName evidence="5">YkgJ family cysteine cluster protein</fullName>
    </recommendedName>
</protein>
<evidence type="ECO:0008006" key="5">
    <source>
        <dbReference type="Google" id="ProtNLM"/>
    </source>
</evidence>
<organism evidence="1 3">
    <name type="scientific">Methylobacterium brachiatum</name>
    <dbReference type="NCBI Taxonomy" id="269660"/>
    <lineage>
        <taxon>Bacteria</taxon>
        <taxon>Pseudomonadati</taxon>
        <taxon>Pseudomonadota</taxon>
        <taxon>Alphaproteobacteria</taxon>
        <taxon>Hyphomicrobiales</taxon>
        <taxon>Methylobacteriaceae</taxon>
        <taxon>Methylobacterium</taxon>
    </lineage>
</organism>
<dbReference type="InterPro" id="IPR052572">
    <property type="entry name" value="UPF0153_domain"/>
</dbReference>
<dbReference type="PANTHER" id="PTHR36931">
    <property type="entry name" value="UPF0153 PROTEIN YEIW"/>
    <property type="match status" value="1"/>
</dbReference>
<dbReference type="EMBL" id="JAUSWL010000011">
    <property type="protein sequence ID" value="MDQ0546038.1"/>
    <property type="molecule type" value="Genomic_DNA"/>
</dbReference>
<keyword evidence="4" id="KW-1185">Reference proteome</keyword>
<dbReference type="AlphaFoldDB" id="A0AAJ1TYI9"/>
<reference evidence="2" key="2">
    <citation type="submission" date="2024-06" db="EMBL/GenBank/DDBJ databases">
        <authorList>
            <person name="Campbell A.G."/>
        </authorList>
    </citation>
    <scope>NUCLEOTIDE SEQUENCE</scope>
    <source>
        <strain evidence="2">EM17</strain>
    </source>
</reference>
<dbReference type="Proteomes" id="UP001432995">
    <property type="component" value="Unassembled WGS sequence"/>
</dbReference>
<evidence type="ECO:0000313" key="4">
    <source>
        <dbReference type="Proteomes" id="UP001432995"/>
    </source>
</evidence>